<name>W6TEN8_HOLOB</name>
<reference evidence="2 3" key="1">
    <citation type="journal article" date="2014" name="FEMS Microbiol. Lett.">
        <title>Draft genome sequences of three Holospora species (Holospora obtusa, Holospora undulata, and Holospora elegans), endonuclear symbiotic bacteria of the ciliate Paramecium caudatum.</title>
        <authorList>
            <person name="Dohra H."/>
            <person name="Tanaka K."/>
            <person name="Suzuki T."/>
            <person name="Fujishima M."/>
            <person name="Suzuki H."/>
        </authorList>
    </citation>
    <scope>NUCLEOTIDE SEQUENCE [LARGE SCALE GENOMIC DNA]</scope>
    <source>
        <strain evidence="2 3">F1</strain>
    </source>
</reference>
<evidence type="ECO:0008006" key="4">
    <source>
        <dbReference type="Google" id="ProtNLM"/>
    </source>
</evidence>
<accession>W6TEN8</accession>
<comment type="caution">
    <text evidence="2">The sequence shown here is derived from an EMBL/GenBank/DDBJ whole genome shotgun (WGS) entry which is preliminary data.</text>
</comment>
<feature type="region of interest" description="Disordered" evidence="1">
    <location>
        <begin position="20"/>
        <end position="42"/>
    </location>
</feature>
<evidence type="ECO:0000313" key="2">
    <source>
        <dbReference type="EMBL" id="ETZ07331.1"/>
    </source>
</evidence>
<dbReference type="Proteomes" id="UP000019112">
    <property type="component" value="Unassembled WGS sequence"/>
</dbReference>
<keyword evidence="3" id="KW-1185">Reference proteome</keyword>
<organism evidence="2 3">
    <name type="scientific">Holospora obtusa F1</name>
    <dbReference type="NCBI Taxonomy" id="1399147"/>
    <lineage>
        <taxon>Bacteria</taxon>
        <taxon>Pseudomonadati</taxon>
        <taxon>Pseudomonadota</taxon>
        <taxon>Alphaproteobacteria</taxon>
        <taxon>Holosporales</taxon>
        <taxon>Holosporaceae</taxon>
        <taxon>Holospora</taxon>
    </lineage>
</organism>
<feature type="compositionally biased region" description="Basic residues" evidence="1">
    <location>
        <begin position="31"/>
        <end position="42"/>
    </location>
</feature>
<sequence>MGNILHANAKTTPKIRKKIQESKDSAPTLAKRYKLNVKTVPR</sequence>
<evidence type="ECO:0000313" key="3">
    <source>
        <dbReference type="Proteomes" id="UP000019112"/>
    </source>
</evidence>
<dbReference type="AlphaFoldDB" id="W6TEN8"/>
<protein>
    <recommendedName>
        <fullName evidence="4">Transposase</fullName>
    </recommendedName>
</protein>
<evidence type="ECO:0000256" key="1">
    <source>
        <dbReference type="SAM" id="MobiDB-lite"/>
    </source>
</evidence>
<dbReference type="EMBL" id="AWTR02000049">
    <property type="protein sequence ID" value="ETZ07331.1"/>
    <property type="molecule type" value="Genomic_DNA"/>
</dbReference>
<dbReference type="RefSeq" id="WP_024161108.1">
    <property type="nucleotide sequence ID" value="NZ_AWTR02000049.1"/>
</dbReference>
<proteinExistence type="predicted"/>
<gene>
    <name evidence="2" type="ORF">P618_200474</name>
</gene>